<dbReference type="Proteomes" id="UP000032737">
    <property type="component" value="Chromosome"/>
</dbReference>
<evidence type="ECO:0000256" key="1">
    <source>
        <dbReference type="SAM" id="Coils"/>
    </source>
</evidence>
<dbReference type="STRING" id="61635.BN85312890"/>
<dbReference type="InterPro" id="IPR002514">
    <property type="entry name" value="Transposase_8"/>
</dbReference>
<dbReference type="RefSeq" id="WP_030005170.1">
    <property type="nucleotide sequence ID" value="NC_022549.1"/>
</dbReference>
<dbReference type="OrthoDB" id="884299at2"/>
<protein>
    <submittedName>
        <fullName evidence="2">Transposase (IS3/IS911)</fullName>
    </submittedName>
</protein>
<dbReference type="GO" id="GO:0006313">
    <property type="term" value="P:DNA transposition"/>
    <property type="evidence" value="ECO:0007669"/>
    <property type="project" value="InterPro"/>
</dbReference>
<dbReference type="InterPro" id="IPR009057">
    <property type="entry name" value="Homeodomain-like_sf"/>
</dbReference>
<evidence type="ECO:0000313" key="3">
    <source>
        <dbReference type="Proteomes" id="UP000032737"/>
    </source>
</evidence>
<name>U4KPK9_9MOLU</name>
<dbReference type="AlphaFoldDB" id="U4KPK9"/>
<keyword evidence="3" id="KW-1185">Reference proteome</keyword>
<evidence type="ECO:0000313" key="2">
    <source>
        <dbReference type="EMBL" id="CCV66310.1"/>
    </source>
</evidence>
<gene>
    <name evidence="2" type="ORF">BN85312890</name>
</gene>
<proteinExistence type="predicted"/>
<dbReference type="GO" id="GO:0003677">
    <property type="term" value="F:DNA binding"/>
    <property type="evidence" value="ECO:0007669"/>
    <property type="project" value="InterPro"/>
</dbReference>
<keyword evidence="1" id="KW-0175">Coiled coil</keyword>
<dbReference type="Pfam" id="PF01527">
    <property type="entry name" value="HTH_Tnp_1"/>
    <property type="match status" value="1"/>
</dbReference>
<feature type="coiled-coil region" evidence="1">
    <location>
        <begin position="61"/>
        <end position="95"/>
    </location>
</feature>
<dbReference type="GO" id="GO:0004803">
    <property type="term" value="F:transposase activity"/>
    <property type="evidence" value="ECO:0007669"/>
    <property type="project" value="InterPro"/>
</dbReference>
<dbReference type="KEGG" id="abra:BN85312890"/>
<reference evidence="2 3" key="1">
    <citation type="journal article" date="2013" name="J. Mol. Microbiol. Biotechnol.">
        <title>Analysis of the Complete Genomes of Acholeplasma brassicae , A. palmae and A. laidlawii and Their Comparison to the Obligate Parasites from ' Candidatus Phytoplasma'.</title>
        <authorList>
            <person name="Kube M."/>
            <person name="Siewert C."/>
            <person name="Migdoll A.M."/>
            <person name="Duduk B."/>
            <person name="Holz S."/>
            <person name="Rabus R."/>
            <person name="Seemuller E."/>
            <person name="Mitrovic J."/>
            <person name="Muller I."/>
            <person name="Buttner C."/>
            <person name="Reinhardt R."/>
        </authorList>
    </citation>
    <scope>NUCLEOTIDE SEQUENCE [LARGE SCALE GENOMIC DNA]</scope>
    <source>
        <strain evidence="3">0502</strain>
    </source>
</reference>
<accession>U4KPK9</accession>
<dbReference type="Gene3D" id="1.10.10.60">
    <property type="entry name" value="Homeodomain-like"/>
    <property type="match status" value="1"/>
</dbReference>
<organism evidence="2 3">
    <name type="scientific">Acholeplasma brassicae</name>
    <dbReference type="NCBI Taxonomy" id="61635"/>
    <lineage>
        <taxon>Bacteria</taxon>
        <taxon>Bacillati</taxon>
        <taxon>Mycoplasmatota</taxon>
        <taxon>Mollicutes</taxon>
        <taxon>Acholeplasmatales</taxon>
        <taxon>Acholeplasmataceae</taxon>
        <taxon>Acholeplasma</taxon>
    </lineage>
</organism>
<sequence length="97" mass="11344">MAKQYDKQFKLDTIKYRQTHPELSVAAVCRNLNISEPTYYKWSAEYKNDGDINHRGSGNFSNDLEKENARLRKELQAKEDALRILKKAISIQNEEPK</sequence>
<dbReference type="HOGENOM" id="CLU_027402_33_2_14"/>
<dbReference type="EMBL" id="FO681348">
    <property type="protein sequence ID" value="CCV66310.1"/>
    <property type="molecule type" value="Genomic_DNA"/>
</dbReference>
<dbReference type="SUPFAM" id="SSF46689">
    <property type="entry name" value="Homeodomain-like"/>
    <property type="match status" value="1"/>
</dbReference>